<dbReference type="Gene3D" id="3.90.1200.10">
    <property type="match status" value="1"/>
</dbReference>
<evidence type="ECO:0000313" key="4">
    <source>
        <dbReference type="Proteomes" id="UP000178347"/>
    </source>
</evidence>
<evidence type="ECO:0000259" key="2">
    <source>
        <dbReference type="Pfam" id="PF01636"/>
    </source>
</evidence>
<dbReference type="Pfam" id="PF01636">
    <property type="entry name" value="APH"/>
    <property type="match status" value="1"/>
</dbReference>
<reference evidence="3 4" key="1">
    <citation type="journal article" date="2016" name="Nat. Commun.">
        <title>Thousands of microbial genomes shed light on interconnected biogeochemical processes in an aquifer system.</title>
        <authorList>
            <person name="Anantharaman K."/>
            <person name="Brown C.T."/>
            <person name="Hug L.A."/>
            <person name="Sharon I."/>
            <person name="Castelle C.J."/>
            <person name="Probst A.J."/>
            <person name="Thomas B.C."/>
            <person name="Singh A."/>
            <person name="Wilkins M.J."/>
            <person name="Karaoz U."/>
            <person name="Brodie E.L."/>
            <person name="Williams K.H."/>
            <person name="Hubbard S.S."/>
            <person name="Banfield J.F."/>
        </authorList>
    </citation>
    <scope>NUCLEOTIDE SEQUENCE [LARGE SCALE GENOMIC DNA]</scope>
</reference>
<sequence>MRLFQSDNFSQSEIRYAGISPPPFLAGILANYFDSYEVKRVFRLDRPEINSENYRVILRAGGKSLNILLRRYKNLSDLDQIFFYLSLLDDLIKLKVLVSPAIINLAGKPATKIGKNIFTLFKFIEGEYFSPTREAFASAARAIAEMHAGFNRLEPEKASKINFVSKQTGAYYNKIKKYSGADFNGIARIIENKKIKTAIDKEVLKNRRRFVDIAAGVNGSQDKIQSLPKQIIHSDLHPHNLLFEGGEVRAILDFDAVRISEQARDVAFAIYRFGRQFLINKSANEAKILAPMLRESFLKNYYSVKGFSTAEIDLMPVLLKDEFTRKLLFVLKSVYLENNLTWSKDLPKFIAAFEEIDYFWPD</sequence>
<dbReference type="PANTHER" id="PTHR21064">
    <property type="entry name" value="AMINOGLYCOSIDE PHOSPHOTRANSFERASE DOMAIN-CONTAINING PROTEIN-RELATED"/>
    <property type="match status" value="1"/>
</dbReference>
<dbReference type="InterPro" id="IPR011009">
    <property type="entry name" value="Kinase-like_dom_sf"/>
</dbReference>
<comment type="caution">
    <text evidence="3">The sequence shown here is derived from an EMBL/GenBank/DDBJ whole genome shotgun (WGS) entry which is preliminary data.</text>
</comment>
<dbReference type="Proteomes" id="UP000178347">
    <property type="component" value="Unassembled WGS sequence"/>
</dbReference>
<dbReference type="InterPro" id="IPR002575">
    <property type="entry name" value="Aminoglycoside_PTrfase"/>
</dbReference>
<gene>
    <name evidence="3" type="ORF">A3G00_02635</name>
</gene>
<dbReference type="AlphaFoldDB" id="A0A1F6MRN3"/>
<dbReference type="SUPFAM" id="SSF56112">
    <property type="entry name" value="Protein kinase-like (PK-like)"/>
    <property type="match status" value="1"/>
</dbReference>
<name>A0A1F6MRN3_9BACT</name>
<dbReference type="InterPro" id="IPR050249">
    <property type="entry name" value="Pseudomonas-type_ThrB"/>
</dbReference>
<dbReference type="EMBL" id="MFQN01000019">
    <property type="protein sequence ID" value="OGH74325.1"/>
    <property type="molecule type" value="Genomic_DNA"/>
</dbReference>
<proteinExistence type="inferred from homology"/>
<accession>A0A1F6MRN3</accession>
<dbReference type="STRING" id="1798692.A3G00_02635"/>
<evidence type="ECO:0000313" key="3">
    <source>
        <dbReference type="EMBL" id="OGH74325.1"/>
    </source>
</evidence>
<dbReference type="GO" id="GO:0019202">
    <property type="term" value="F:amino acid kinase activity"/>
    <property type="evidence" value="ECO:0007669"/>
    <property type="project" value="TreeGrafter"/>
</dbReference>
<dbReference type="PANTHER" id="PTHR21064:SF6">
    <property type="entry name" value="AMINOGLYCOSIDE PHOSPHOTRANSFERASE DOMAIN-CONTAINING PROTEIN"/>
    <property type="match status" value="1"/>
</dbReference>
<evidence type="ECO:0000256" key="1">
    <source>
        <dbReference type="ARBA" id="ARBA00038240"/>
    </source>
</evidence>
<feature type="domain" description="Aminoglycoside phosphotransferase" evidence="2">
    <location>
        <begin position="52"/>
        <end position="277"/>
    </location>
</feature>
<organism evidence="3 4">
    <name type="scientific">Candidatus Magasanikbacteria bacterium RIFCSPLOWO2_12_FULL_43_12</name>
    <dbReference type="NCBI Taxonomy" id="1798692"/>
    <lineage>
        <taxon>Bacteria</taxon>
        <taxon>Candidatus Magasanikiibacteriota</taxon>
    </lineage>
</organism>
<comment type="similarity">
    <text evidence="1">Belongs to the pseudomonas-type ThrB family.</text>
</comment>
<protein>
    <recommendedName>
        <fullName evidence="2">Aminoglycoside phosphotransferase domain-containing protein</fullName>
    </recommendedName>
</protein>